<comment type="pathway">
    <text evidence="1 8">Purine metabolism; 7-cyano-7-deazaguanine biosynthesis.</text>
</comment>
<keyword evidence="4 8" id="KW-0479">Metal-binding</keyword>
<sequence length="116" mass="14218">MGFYYIIIRSYFSAAHRLTDFLGDEEIHGHNYLVEVFIKEEDIEKKGYQFDFREVEKYLKSILPEHKFLNEIFDFLPTCENVAKYLFYKIKEKYPIKKIRLWENEKYACEYEENSS</sequence>
<evidence type="ECO:0000256" key="7">
    <source>
        <dbReference type="ARBA" id="ARBA00048807"/>
    </source>
</evidence>
<dbReference type="GO" id="GO:0046872">
    <property type="term" value="F:metal ion binding"/>
    <property type="evidence" value="ECO:0007669"/>
    <property type="project" value="UniProtKB-KW"/>
</dbReference>
<dbReference type="EMBL" id="DTBX01000024">
    <property type="protein sequence ID" value="HGQ54958.1"/>
    <property type="molecule type" value="Genomic_DNA"/>
</dbReference>
<accession>A0A7V4CH22</accession>
<dbReference type="PANTHER" id="PTHR12589">
    <property type="entry name" value="PYRUVOYL TETRAHYDROBIOPTERIN SYNTHASE"/>
    <property type="match status" value="1"/>
</dbReference>
<dbReference type="InterPro" id="IPR007115">
    <property type="entry name" value="6-PTP_synth/QueD"/>
</dbReference>
<evidence type="ECO:0000256" key="3">
    <source>
        <dbReference type="ARBA" id="ARBA00018141"/>
    </source>
</evidence>
<dbReference type="GO" id="GO:0008616">
    <property type="term" value="P:tRNA queuosine(34) biosynthetic process"/>
    <property type="evidence" value="ECO:0007669"/>
    <property type="project" value="UniProtKB-KW"/>
</dbReference>
<evidence type="ECO:0000313" key="10">
    <source>
        <dbReference type="EMBL" id="HGQ54958.1"/>
    </source>
</evidence>
<dbReference type="AlphaFoldDB" id="A0A7V4CH22"/>
<feature type="binding site" evidence="9">
    <location>
        <position position="16"/>
    </location>
    <ligand>
        <name>Zn(2+)</name>
        <dbReference type="ChEBI" id="CHEBI:29105"/>
    </ligand>
</feature>
<dbReference type="PIRSF" id="PIRSF006113">
    <property type="entry name" value="PTP_synth"/>
    <property type="match status" value="1"/>
</dbReference>
<name>A0A7V4CH22_UNCW3</name>
<evidence type="ECO:0000256" key="8">
    <source>
        <dbReference type="PIRNR" id="PIRNR006113"/>
    </source>
</evidence>
<feature type="binding site" evidence="9">
    <location>
        <position position="28"/>
    </location>
    <ligand>
        <name>Zn(2+)</name>
        <dbReference type="ChEBI" id="CHEBI:29105"/>
    </ligand>
</feature>
<evidence type="ECO:0000256" key="5">
    <source>
        <dbReference type="ARBA" id="ARBA00022833"/>
    </source>
</evidence>
<reference evidence="10" key="1">
    <citation type="journal article" date="2020" name="mSystems">
        <title>Genome- and Community-Level Interaction Insights into Carbon Utilization and Element Cycling Functions of Hydrothermarchaeota in Hydrothermal Sediment.</title>
        <authorList>
            <person name="Zhou Z."/>
            <person name="Liu Y."/>
            <person name="Xu W."/>
            <person name="Pan J."/>
            <person name="Luo Z.H."/>
            <person name="Li M."/>
        </authorList>
    </citation>
    <scope>NUCLEOTIDE SEQUENCE [LARGE SCALE GENOMIC DNA]</scope>
    <source>
        <strain evidence="10">SpSt-655</strain>
    </source>
</reference>
<feature type="binding site" evidence="9">
    <location>
        <position position="30"/>
    </location>
    <ligand>
        <name>Zn(2+)</name>
        <dbReference type="ChEBI" id="CHEBI:29105"/>
    </ligand>
</feature>
<evidence type="ECO:0000256" key="9">
    <source>
        <dbReference type="PIRSR" id="PIRSR006113-2"/>
    </source>
</evidence>
<keyword evidence="6 8" id="KW-0456">Lyase</keyword>
<proteinExistence type="inferred from homology"/>
<dbReference type="PANTHER" id="PTHR12589:SF7">
    <property type="entry name" value="6-PYRUVOYL TETRAHYDROBIOPTERIN SYNTHASE"/>
    <property type="match status" value="1"/>
</dbReference>
<keyword evidence="5 8" id="KW-0862">Zinc</keyword>
<dbReference type="InterPro" id="IPR038418">
    <property type="entry name" value="6-PTP_synth/QueD_sf"/>
</dbReference>
<organism evidence="10">
    <name type="scientific">candidate division WOR-3 bacterium</name>
    <dbReference type="NCBI Taxonomy" id="2052148"/>
    <lineage>
        <taxon>Bacteria</taxon>
        <taxon>Bacteria division WOR-3</taxon>
    </lineage>
</organism>
<evidence type="ECO:0000256" key="4">
    <source>
        <dbReference type="ARBA" id="ARBA00022723"/>
    </source>
</evidence>
<dbReference type="EC" id="4.-.-.-" evidence="8"/>
<dbReference type="SUPFAM" id="SSF55620">
    <property type="entry name" value="Tetrahydrobiopterin biosynthesis enzymes-like"/>
    <property type="match status" value="1"/>
</dbReference>
<evidence type="ECO:0000256" key="6">
    <source>
        <dbReference type="ARBA" id="ARBA00023239"/>
    </source>
</evidence>
<comment type="cofactor">
    <cofactor evidence="8 9">
        <name>Zn(2+)</name>
        <dbReference type="ChEBI" id="CHEBI:29105"/>
    </cofactor>
    <text evidence="8 9">Binds 1 zinc ion per subunit.</text>
</comment>
<protein>
    <recommendedName>
        <fullName evidence="3 8">6-carboxy-5,6,7,8-tetrahydropterin synthase</fullName>
        <ecNumber evidence="8">4.-.-.-</ecNumber>
    </recommendedName>
</protein>
<comment type="caution">
    <text evidence="10">The sequence shown here is derived from an EMBL/GenBank/DDBJ whole genome shotgun (WGS) entry which is preliminary data.</text>
</comment>
<dbReference type="GO" id="GO:0070497">
    <property type="term" value="F:6-carboxytetrahydropterin synthase activity"/>
    <property type="evidence" value="ECO:0007669"/>
    <property type="project" value="UniProtKB-EC"/>
</dbReference>
<evidence type="ECO:0000256" key="1">
    <source>
        <dbReference type="ARBA" id="ARBA00005061"/>
    </source>
</evidence>
<gene>
    <name evidence="10" type="ORF">ENU28_00660</name>
</gene>
<comment type="catalytic activity">
    <reaction evidence="7 8">
        <text>7,8-dihydroneopterin 3'-triphosphate + H2O = 6-carboxy-5,6,7,8-tetrahydropterin + triphosphate + acetaldehyde + 2 H(+)</text>
        <dbReference type="Rhea" id="RHEA:27966"/>
        <dbReference type="ChEBI" id="CHEBI:15343"/>
        <dbReference type="ChEBI" id="CHEBI:15377"/>
        <dbReference type="ChEBI" id="CHEBI:15378"/>
        <dbReference type="ChEBI" id="CHEBI:18036"/>
        <dbReference type="ChEBI" id="CHEBI:58462"/>
        <dbReference type="ChEBI" id="CHEBI:61032"/>
        <dbReference type="EC" id="4.1.2.50"/>
    </reaction>
</comment>
<comment type="similarity">
    <text evidence="2 8">Belongs to the PTPS family. QueD subfamily.</text>
</comment>
<keyword evidence="8" id="KW-0671">Queuosine biosynthesis</keyword>
<dbReference type="Pfam" id="PF01242">
    <property type="entry name" value="PTPS"/>
    <property type="match status" value="1"/>
</dbReference>
<dbReference type="Gene3D" id="3.30.479.10">
    <property type="entry name" value="6-pyruvoyl tetrahydropterin synthase/QueD"/>
    <property type="match status" value="1"/>
</dbReference>
<dbReference type="UniPathway" id="UPA00391"/>
<evidence type="ECO:0000256" key="2">
    <source>
        <dbReference type="ARBA" id="ARBA00008900"/>
    </source>
</evidence>